<sequence length="83" mass="9347">MSLPLTYGGNIENNKQNFIDTVYKYDWSSTPLGPMESWDPAIKNAVTLCLQTVFSSCIYTGPGWITIYNEAWQSVLKTKHPNG</sequence>
<gene>
    <name evidence="1" type="ORF">F8M41_018925</name>
</gene>
<dbReference type="Proteomes" id="UP000439903">
    <property type="component" value="Unassembled WGS sequence"/>
</dbReference>
<dbReference type="AlphaFoldDB" id="A0A8H4AKZ1"/>
<proteinExistence type="predicted"/>
<evidence type="ECO:0000313" key="2">
    <source>
        <dbReference type="Proteomes" id="UP000439903"/>
    </source>
</evidence>
<keyword evidence="2" id="KW-1185">Reference proteome</keyword>
<evidence type="ECO:0000313" key="1">
    <source>
        <dbReference type="EMBL" id="KAF0507785.1"/>
    </source>
</evidence>
<dbReference type="OrthoDB" id="2398824at2759"/>
<name>A0A8H4AKZ1_GIGMA</name>
<dbReference type="EMBL" id="WTPW01000476">
    <property type="protein sequence ID" value="KAF0507785.1"/>
    <property type="molecule type" value="Genomic_DNA"/>
</dbReference>
<reference evidence="1 2" key="1">
    <citation type="journal article" date="2019" name="Environ. Microbiol.">
        <title>At the nexus of three kingdoms: the genome of the mycorrhizal fungus Gigaspora margarita provides insights into plant, endobacterial and fungal interactions.</title>
        <authorList>
            <person name="Venice F."/>
            <person name="Ghignone S."/>
            <person name="Salvioli di Fossalunga A."/>
            <person name="Amselem J."/>
            <person name="Novero M."/>
            <person name="Xianan X."/>
            <person name="Sedzielewska Toro K."/>
            <person name="Morin E."/>
            <person name="Lipzen A."/>
            <person name="Grigoriev I.V."/>
            <person name="Henrissat B."/>
            <person name="Martin F.M."/>
            <person name="Bonfante P."/>
        </authorList>
    </citation>
    <scope>NUCLEOTIDE SEQUENCE [LARGE SCALE GENOMIC DNA]</scope>
    <source>
        <strain evidence="1 2">BEG34</strain>
    </source>
</reference>
<organism evidence="1 2">
    <name type="scientific">Gigaspora margarita</name>
    <dbReference type="NCBI Taxonomy" id="4874"/>
    <lineage>
        <taxon>Eukaryota</taxon>
        <taxon>Fungi</taxon>
        <taxon>Fungi incertae sedis</taxon>
        <taxon>Mucoromycota</taxon>
        <taxon>Glomeromycotina</taxon>
        <taxon>Glomeromycetes</taxon>
        <taxon>Diversisporales</taxon>
        <taxon>Gigasporaceae</taxon>
        <taxon>Gigaspora</taxon>
    </lineage>
</organism>
<comment type="caution">
    <text evidence="1">The sequence shown here is derived from an EMBL/GenBank/DDBJ whole genome shotgun (WGS) entry which is preliminary data.</text>
</comment>
<protein>
    <submittedName>
        <fullName evidence="1">PAS domain S-box protein</fullName>
    </submittedName>
</protein>
<accession>A0A8H4AKZ1</accession>